<keyword evidence="4 6" id="KW-1133">Transmembrane helix</keyword>
<dbReference type="GO" id="GO:0005436">
    <property type="term" value="F:sodium:phosphate symporter activity"/>
    <property type="evidence" value="ECO:0007669"/>
    <property type="project" value="InterPro"/>
</dbReference>
<comment type="subcellular location">
    <subcellularLocation>
        <location evidence="1">Cell membrane</location>
        <topology evidence="1">Multi-pass membrane protein</topology>
    </subcellularLocation>
</comment>
<keyword evidence="3 6" id="KW-0812">Transmembrane</keyword>
<evidence type="ECO:0000256" key="1">
    <source>
        <dbReference type="ARBA" id="ARBA00004651"/>
    </source>
</evidence>
<dbReference type="InterPro" id="IPR003841">
    <property type="entry name" value="Na/Pi_transpt"/>
</dbReference>
<feature type="domain" description="PhoU" evidence="7">
    <location>
        <begin position="355"/>
        <end position="438"/>
    </location>
</feature>
<sequence>MIKESVFQLIGGLGFFFFGMKIMSEALKNVAGDKLKSLLNSVTKLPVIGVLVGAGITCLVQSSSATTVMVVGFVNAGLLALKQGITVIMGANIGTTFTAWLVSSMSVFKITSYALPAVGIGFAIMAINQTKRRKSWGEILLGFGILFIGLSFMKDAFIPLKNSELIHDLFVTFSVNPLLGVLVGVIFTVLLQSSSATIAIVQVLAFNGVITFESALPLIIGDNIGTTITAQLAAIGSNINARRVAMSHTVFNVLGALFMMFFLYTGLFADFINTIIPGELTTINVMFHIAVAHSLFNVLNVIIFLPFVGVLEKVTIWLVPKREDSIDLGTQYLEKHLLDTPSLALEQVHQEIVYMLTIAKKAVNQAIICFVESDLKRTKKVSELETATDNLQSEITQYLIDLSQRNLLPEESKELPVLIHNVNDLERIGDHSQNLSELMKRKIDEKLIFTDAATKEVNEMCKQVQDMLDDAIEALEKNDISIAQKMLEREGQINQLQEQFKQSHINRLNEGTCNLNAGFIFLEFIDNLERIADRLTNIAQSVIGKMQWRLVKKE</sequence>
<dbReference type="Pfam" id="PF01895">
    <property type="entry name" value="PhoU"/>
    <property type="match status" value="2"/>
</dbReference>
<evidence type="ECO:0000256" key="6">
    <source>
        <dbReference type="SAM" id="Phobius"/>
    </source>
</evidence>
<keyword evidence="2" id="KW-1003">Cell membrane</keyword>
<evidence type="ECO:0000256" key="3">
    <source>
        <dbReference type="ARBA" id="ARBA00022692"/>
    </source>
</evidence>
<evidence type="ECO:0000313" key="8">
    <source>
        <dbReference type="EMBL" id="VAX35534.1"/>
    </source>
</evidence>
<dbReference type="AlphaFoldDB" id="A0A3B1DHK4"/>
<feature type="non-terminal residue" evidence="8">
    <location>
        <position position="554"/>
    </location>
</feature>
<evidence type="ECO:0000256" key="4">
    <source>
        <dbReference type="ARBA" id="ARBA00022989"/>
    </source>
</evidence>
<dbReference type="InterPro" id="IPR026022">
    <property type="entry name" value="PhoU_dom"/>
</dbReference>
<dbReference type="InterPro" id="IPR038078">
    <property type="entry name" value="PhoU-like_sf"/>
</dbReference>
<dbReference type="NCBIfam" id="NF037997">
    <property type="entry name" value="Na_Pi_symport"/>
    <property type="match status" value="1"/>
</dbReference>
<feature type="domain" description="PhoU" evidence="7">
    <location>
        <begin position="457"/>
        <end position="542"/>
    </location>
</feature>
<feature type="transmembrane region" description="Helical" evidence="6">
    <location>
        <begin position="139"/>
        <end position="157"/>
    </location>
</feature>
<dbReference type="EMBL" id="UOGJ01000063">
    <property type="protein sequence ID" value="VAX35534.1"/>
    <property type="molecule type" value="Genomic_DNA"/>
</dbReference>
<evidence type="ECO:0000256" key="2">
    <source>
        <dbReference type="ARBA" id="ARBA00022475"/>
    </source>
</evidence>
<proteinExistence type="predicted"/>
<dbReference type="Gene3D" id="1.20.58.220">
    <property type="entry name" value="Phosphate transport system protein phou homolog 2, domain 2"/>
    <property type="match status" value="1"/>
</dbReference>
<reference evidence="8" key="1">
    <citation type="submission" date="2018-06" db="EMBL/GenBank/DDBJ databases">
        <authorList>
            <person name="Zhirakovskaya E."/>
        </authorList>
    </citation>
    <scope>NUCLEOTIDE SEQUENCE</scope>
</reference>
<feature type="transmembrane region" description="Helical" evidence="6">
    <location>
        <begin position="110"/>
        <end position="127"/>
    </location>
</feature>
<feature type="transmembrane region" description="Helical" evidence="6">
    <location>
        <begin position="6"/>
        <end position="24"/>
    </location>
</feature>
<dbReference type="NCBIfam" id="TIGR00704">
    <property type="entry name" value="NaPi_cotrn_rel"/>
    <property type="match status" value="1"/>
</dbReference>
<dbReference type="GO" id="GO:0005886">
    <property type="term" value="C:plasma membrane"/>
    <property type="evidence" value="ECO:0007669"/>
    <property type="project" value="UniProtKB-SubCell"/>
</dbReference>
<name>A0A3B1DHK4_9ZZZZ</name>
<evidence type="ECO:0000256" key="5">
    <source>
        <dbReference type="ARBA" id="ARBA00023136"/>
    </source>
</evidence>
<feature type="transmembrane region" description="Helical" evidence="6">
    <location>
        <begin position="197"/>
        <end position="220"/>
    </location>
</feature>
<dbReference type="InterPro" id="IPR004633">
    <property type="entry name" value="NaPi_cotrn-rel/YqeW-like"/>
</dbReference>
<dbReference type="Pfam" id="PF02690">
    <property type="entry name" value="Na_Pi_cotrans"/>
    <property type="match status" value="2"/>
</dbReference>
<feature type="transmembrane region" description="Helical" evidence="6">
    <location>
        <begin position="250"/>
        <end position="269"/>
    </location>
</feature>
<protein>
    <submittedName>
        <fullName evidence="8">Sodium-dependent phosphate transporter</fullName>
    </submittedName>
</protein>
<dbReference type="GO" id="GO:0044341">
    <property type="term" value="P:sodium-dependent phosphate transport"/>
    <property type="evidence" value="ECO:0007669"/>
    <property type="project" value="InterPro"/>
</dbReference>
<accession>A0A3B1DHK4</accession>
<keyword evidence="5 6" id="KW-0472">Membrane</keyword>
<dbReference type="PANTHER" id="PTHR10010:SF46">
    <property type="entry name" value="SODIUM-DEPENDENT PHOSPHATE TRANSPORT PROTEIN 2B"/>
    <property type="match status" value="1"/>
</dbReference>
<dbReference type="PANTHER" id="PTHR10010">
    <property type="entry name" value="SOLUTE CARRIER FAMILY 34 SODIUM PHOSPHATE , MEMBER 2-RELATED"/>
    <property type="match status" value="1"/>
</dbReference>
<gene>
    <name evidence="8" type="ORF">MNBD_UNCLBAC01-1898</name>
</gene>
<evidence type="ECO:0000259" key="7">
    <source>
        <dbReference type="Pfam" id="PF01895"/>
    </source>
</evidence>
<feature type="transmembrane region" description="Helical" evidence="6">
    <location>
        <begin position="45"/>
        <end position="64"/>
    </location>
</feature>
<feature type="transmembrane region" description="Helical" evidence="6">
    <location>
        <begin position="289"/>
        <end position="311"/>
    </location>
</feature>
<feature type="transmembrane region" description="Helical" evidence="6">
    <location>
        <begin position="169"/>
        <end position="191"/>
    </location>
</feature>
<dbReference type="SUPFAM" id="SSF109755">
    <property type="entry name" value="PhoU-like"/>
    <property type="match status" value="1"/>
</dbReference>
<organism evidence="8">
    <name type="scientific">hydrothermal vent metagenome</name>
    <dbReference type="NCBI Taxonomy" id="652676"/>
    <lineage>
        <taxon>unclassified sequences</taxon>
        <taxon>metagenomes</taxon>
        <taxon>ecological metagenomes</taxon>
    </lineage>
</organism>